<sequence length="717" mass="80188">MAKVNRTVLHDSVPTFQEFSTGGVVRTKYDLFKNTDGLWEWRGEFPKTVPAGSTPESYGGIWSDANPNGLWVNVVDVSLRSEVDLYAIARANAVSMSDVQFLSIGQAVDGQHYWYDRVSEKIYLWVEPVSEGTIDGVVNDSDGVIKITVSGVDHELYSLSDFSLSLGDAGVLVLLNRNLSAAINLANKSTKIREIKLGVGDFLLKAIQLKKGITISGSGIDLGDLKGTRLKFDLQANEDAFAYLGTTYPPATITIQNLTMENSNFATPTNVVGAQAILNANNRGFWGVRNQPATDWKPEADWQKKKDGGANCQNLFIKNVLFEKFAYAWDVHSWMSKFEDVQTRYCGTSRTYGTSTDFIRVWPQYCLYSAYQLGMVYSRMSSSSLGEHNITGINAHGLQNFRGTISLYDCGWENVLGTVYDCFDGVVNVYNEIYVTDKSRRAAAWGYVHSPTARLNFFGVNKSYDSDGDITDPSWNWFRTDAPDWIKNIQFHEPLYELNLPIRNPHRNLEKNWSSSFYRGFFAHVVDSPKGELYFVPPTSSSRLRRLPCVDIAYKDSFVVLGDASKASVRFNIYGNFADDATTSKPKTGTLKIKITPEASVRPSTSGLIFYSEIGASEYIFTWSHDGTNLKGGQVRTGTGFDNQGDRNMSPVNAYFDGELNNDGFRVLLSVRAINNADNNDQEWKENVKYRVEFEYNGSCNNNALSTGNKRFEVQIV</sequence>
<evidence type="ECO:0000259" key="1">
    <source>
        <dbReference type="Pfam" id="PF18668"/>
    </source>
</evidence>
<proteinExistence type="predicted"/>
<evidence type="ECO:0000313" key="2">
    <source>
        <dbReference type="EMBL" id="QQK88401.1"/>
    </source>
</evidence>
<keyword evidence="3" id="KW-1185">Reference proteome</keyword>
<feature type="domain" description="Tail spike TSP1/Gp66 N-terminal" evidence="1">
    <location>
        <begin position="18"/>
        <end position="74"/>
    </location>
</feature>
<dbReference type="Pfam" id="PF18668">
    <property type="entry name" value="Tail_spike_N"/>
    <property type="match status" value="1"/>
</dbReference>
<dbReference type="Gene3D" id="2.10.10.80">
    <property type="match status" value="1"/>
</dbReference>
<dbReference type="Proteomes" id="UP000595806">
    <property type="component" value="Segment"/>
</dbReference>
<accession>A0A7T6ZM49</accession>
<dbReference type="InterPro" id="IPR040775">
    <property type="entry name" value="Tail_spike_N"/>
</dbReference>
<organism evidence="2 3">
    <name type="scientific">Providencia phage PSTRCR_114</name>
    <dbReference type="NCBI Taxonomy" id="2800824"/>
    <lineage>
        <taxon>Viruses</taxon>
        <taxon>Duplodnaviria</taxon>
        <taxon>Heunggongvirae</taxon>
        <taxon>Uroviricota</taxon>
        <taxon>Caudoviricetes</taxon>
        <taxon>Autographivirales</taxon>
        <taxon>Autoscriptoviridae</taxon>
        <taxon>Slopekvirinae</taxon>
        <taxon>Kakivirus</taxon>
        <taxon>Kakivirus PSTRCR114</taxon>
    </lineage>
</organism>
<name>A0A7T6ZM49_9CAUD</name>
<evidence type="ECO:0000313" key="3">
    <source>
        <dbReference type="Proteomes" id="UP000595806"/>
    </source>
</evidence>
<protein>
    <recommendedName>
        <fullName evidence="1">Tail spike TSP1/Gp66 N-terminal domain-containing protein</fullName>
    </recommendedName>
</protein>
<dbReference type="EMBL" id="MW358930">
    <property type="protein sequence ID" value="QQK88401.1"/>
    <property type="molecule type" value="Genomic_DNA"/>
</dbReference>
<reference evidence="2 3" key="1">
    <citation type="submission" date="2020-12" db="EMBL/GenBank/DDBJ databases">
        <authorList>
            <person name="Rakov C."/>
            <person name="Alkalay-Oren S."/>
            <person name="Coppenhagen-Glazer S."/>
            <person name="Hazan R."/>
        </authorList>
    </citation>
    <scope>NUCLEOTIDE SEQUENCE [LARGE SCALE GENOMIC DNA]</scope>
</reference>